<dbReference type="PANTHER" id="PTHR34299">
    <property type="entry name" value="DIACYLGLYCEROL KINASE"/>
    <property type="match status" value="1"/>
</dbReference>
<keyword evidence="12 15" id="KW-0472">Membrane</keyword>
<dbReference type="Proteomes" id="UP001565283">
    <property type="component" value="Unassembled WGS sequence"/>
</dbReference>
<evidence type="ECO:0000256" key="13">
    <source>
        <dbReference type="ARBA" id="ARBA00023209"/>
    </source>
</evidence>
<dbReference type="Gene3D" id="1.10.287.3610">
    <property type="match status" value="1"/>
</dbReference>
<evidence type="ECO:0000313" key="16">
    <source>
        <dbReference type="EMBL" id="MEY8444189.1"/>
    </source>
</evidence>
<comment type="subcellular location">
    <subcellularLocation>
        <location evidence="1">Cell membrane</location>
        <topology evidence="1">Multi-pass membrane protein</topology>
    </subcellularLocation>
</comment>
<evidence type="ECO:0000256" key="1">
    <source>
        <dbReference type="ARBA" id="ARBA00004651"/>
    </source>
</evidence>
<evidence type="ECO:0000256" key="2">
    <source>
        <dbReference type="ARBA" id="ARBA00005967"/>
    </source>
</evidence>
<dbReference type="GO" id="GO:0016301">
    <property type="term" value="F:kinase activity"/>
    <property type="evidence" value="ECO:0007669"/>
    <property type="project" value="UniProtKB-KW"/>
</dbReference>
<dbReference type="PANTHER" id="PTHR34299:SF1">
    <property type="entry name" value="DIACYLGLYCEROL KINASE"/>
    <property type="match status" value="1"/>
</dbReference>
<dbReference type="InterPro" id="IPR036945">
    <property type="entry name" value="DAGK_sf"/>
</dbReference>
<comment type="similarity">
    <text evidence="2">Belongs to the bacterial diacylglycerol kinase family.</text>
</comment>
<keyword evidence="10 15" id="KW-1133">Transmembrane helix</keyword>
<organism evidence="16 17">
    <name type="scientific">Lactococcus ileimucosae</name>
    <dbReference type="NCBI Taxonomy" id="2941329"/>
    <lineage>
        <taxon>Bacteria</taxon>
        <taxon>Bacillati</taxon>
        <taxon>Bacillota</taxon>
        <taxon>Bacilli</taxon>
        <taxon>Lactobacillales</taxon>
        <taxon>Streptococcaceae</taxon>
        <taxon>Lactococcus</taxon>
    </lineage>
</organism>
<keyword evidence="4" id="KW-0444">Lipid biosynthesis</keyword>
<dbReference type="RefSeq" id="WP_369948649.1">
    <property type="nucleotide sequence ID" value="NZ_JBCLSH010000034.1"/>
</dbReference>
<name>A0ABV4D401_9LACT</name>
<sequence>MDLKDKDKEKDVKIFNKEDFADGEIPESSGRKRWKNTNIVSSMEFAITGIWTAFKEERNMRKHALSAVLALISGIVFQIREFEWLFLFLAVFLVFTAELLNSAIENVVDLAADYQFHLRAKRAKDMAAGAVLVISGFALLVASFIFLPKIWDIFF</sequence>
<keyword evidence="6 15" id="KW-0812">Transmembrane</keyword>
<feature type="transmembrane region" description="Helical" evidence="15">
    <location>
        <begin position="125"/>
        <end position="147"/>
    </location>
</feature>
<evidence type="ECO:0000256" key="7">
    <source>
        <dbReference type="ARBA" id="ARBA00022741"/>
    </source>
</evidence>
<comment type="caution">
    <text evidence="16">The sequence shown here is derived from an EMBL/GenBank/DDBJ whole genome shotgun (WGS) entry which is preliminary data.</text>
</comment>
<keyword evidence="9" id="KW-0067">ATP-binding</keyword>
<feature type="transmembrane region" description="Helical" evidence="15">
    <location>
        <begin position="85"/>
        <end position="104"/>
    </location>
</feature>
<evidence type="ECO:0000256" key="15">
    <source>
        <dbReference type="SAM" id="Phobius"/>
    </source>
</evidence>
<keyword evidence="3" id="KW-1003">Cell membrane</keyword>
<keyword evidence="17" id="KW-1185">Reference proteome</keyword>
<evidence type="ECO:0000256" key="8">
    <source>
        <dbReference type="ARBA" id="ARBA00022777"/>
    </source>
</evidence>
<reference evidence="16 17" key="1">
    <citation type="submission" date="2024-03" db="EMBL/GenBank/DDBJ databases">
        <title>Mouse gut bacterial collection (mGBC) of GemPharmatech.</title>
        <authorList>
            <person name="He Y."/>
            <person name="Dong L."/>
            <person name="Wu D."/>
            <person name="Gao X."/>
            <person name="Lin Z."/>
        </authorList>
    </citation>
    <scope>NUCLEOTIDE SEQUENCE [LARGE SCALE GENOMIC DNA]</scope>
    <source>
        <strain evidence="16 17">61-15</strain>
    </source>
</reference>
<dbReference type="EMBL" id="JBCLSH010000034">
    <property type="protein sequence ID" value="MEY8444189.1"/>
    <property type="molecule type" value="Genomic_DNA"/>
</dbReference>
<feature type="transmembrane region" description="Helical" evidence="15">
    <location>
        <begin position="63"/>
        <end position="79"/>
    </location>
</feature>
<dbReference type="InterPro" id="IPR000829">
    <property type="entry name" value="DAGK"/>
</dbReference>
<keyword evidence="11" id="KW-0443">Lipid metabolism</keyword>
<protein>
    <submittedName>
        <fullName evidence="16">Diacylglycerol kinase family protein</fullName>
        <ecNumber evidence="16">2.7.1.-</ecNumber>
    </submittedName>
</protein>
<dbReference type="PROSITE" id="PS01069">
    <property type="entry name" value="DAGK_PROKAR"/>
    <property type="match status" value="1"/>
</dbReference>
<dbReference type="CDD" id="cd14265">
    <property type="entry name" value="UDPK_IM_like"/>
    <property type="match status" value="1"/>
</dbReference>
<dbReference type="InterPro" id="IPR033717">
    <property type="entry name" value="UDPK"/>
</dbReference>
<dbReference type="EC" id="2.7.1.-" evidence="16"/>
<evidence type="ECO:0000256" key="5">
    <source>
        <dbReference type="ARBA" id="ARBA00022679"/>
    </source>
</evidence>
<evidence type="ECO:0000256" key="4">
    <source>
        <dbReference type="ARBA" id="ARBA00022516"/>
    </source>
</evidence>
<keyword evidence="14" id="KW-1208">Phospholipid metabolism</keyword>
<evidence type="ECO:0000256" key="6">
    <source>
        <dbReference type="ARBA" id="ARBA00022692"/>
    </source>
</evidence>
<evidence type="ECO:0000256" key="11">
    <source>
        <dbReference type="ARBA" id="ARBA00023098"/>
    </source>
</evidence>
<evidence type="ECO:0000256" key="9">
    <source>
        <dbReference type="ARBA" id="ARBA00022840"/>
    </source>
</evidence>
<evidence type="ECO:0000256" key="10">
    <source>
        <dbReference type="ARBA" id="ARBA00022989"/>
    </source>
</evidence>
<evidence type="ECO:0000313" key="17">
    <source>
        <dbReference type="Proteomes" id="UP001565283"/>
    </source>
</evidence>
<evidence type="ECO:0000256" key="14">
    <source>
        <dbReference type="ARBA" id="ARBA00023264"/>
    </source>
</evidence>
<evidence type="ECO:0000256" key="3">
    <source>
        <dbReference type="ARBA" id="ARBA00022475"/>
    </source>
</evidence>
<keyword evidence="7" id="KW-0547">Nucleotide-binding</keyword>
<accession>A0ABV4D401</accession>
<keyword evidence="13" id="KW-0594">Phospholipid biosynthesis</keyword>
<gene>
    <name evidence="16" type="ORF">AALA52_08105</name>
</gene>
<keyword evidence="5 16" id="KW-0808">Transferase</keyword>
<evidence type="ECO:0000256" key="12">
    <source>
        <dbReference type="ARBA" id="ARBA00023136"/>
    </source>
</evidence>
<dbReference type="Pfam" id="PF01219">
    <property type="entry name" value="DAGK_prokar"/>
    <property type="match status" value="1"/>
</dbReference>
<keyword evidence="8 16" id="KW-0418">Kinase</keyword>
<proteinExistence type="inferred from homology"/>